<keyword evidence="2" id="KW-0547">Nucleotide-binding</keyword>
<feature type="domain" description="Disease resistance protein At4g27190-like leucine-rich repeats" evidence="7">
    <location>
        <begin position="920"/>
        <end position="1026"/>
    </location>
</feature>
<dbReference type="Pfam" id="PF23247">
    <property type="entry name" value="LRR_RPS2"/>
    <property type="match status" value="1"/>
</dbReference>
<dbReference type="RefSeq" id="XP_021776247.1">
    <property type="nucleotide sequence ID" value="XM_021920555.1"/>
</dbReference>
<keyword evidence="4" id="KW-0067">ATP-binding</keyword>
<dbReference type="GO" id="GO:0005524">
    <property type="term" value="F:ATP binding"/>
    <property type="evidence" value="ECO:0007669"/>
    <property type="project" value="UniProtKB-KW"/>
</dbReference>
<dbReference type="FunFam" id="1.10.10.10:FF:000322">
    <property type="entry name" value="Probable disease resistance protein At1g63360"/>
    <property type="match status" value="1"/>
</dbReference>
<dbReference type="Gene3D" id="1.10.10.10">
    <property type="entry name" value="Winged helix-like DNA-binding domain superfamily/Winged helix DNA-binding domain"/>
    <property type="match status" value="1"/>
</dbReference>
<keyword evidence="11" id="KW-1185">Reference proteome</keyword>
<feature type="domain" description="NB-ARC" evidence="5">
    <location>
        <begin position="182"/>
        <end position="359"/>
    </location>
</feature>
<evidence type="ECO:0000313" key="11">
    <source>
        <dbReference type="Proteomes" id="UP000596660"/>
    </source>
</evidence>
<dbReference type="InterPro" id="IPR042197">
    <property type="entry name" value="Apaf_helical"/>
</dbReference>
<dbReference type="GO" id="GO:0051707">
    <property type="term" value="P:response to other organism"/>
    <property type="evidence" value="ECO:0007669"/>
    <property type="project" value="UniProtKB-ARBA"/>
</dbReference>
<name>A0A803LGM5_CHEQI</name>
<dbReference type="SUPFAM" id="SSF52540">
    <property type="entry name" value="P-loop containing nucleoside triphosphate hydrolases"/>
    <property type="match status" value="1"/>
</dbReference>
<dbReference type="OrthoDB" id="1357022at2759"/>
<dbReference type="Gene3D" id="1.10.8.430">
    <property type="entry name" value="Helical domain of apoptotic protease-activating factors"/>
    <property type="match status" value="1"/>
</dbReference>
<dbReference type="PRINTS" id="PR00364">
    <property type="entry name" value="DISEASERSIST"/>
</dbReference>
<sequence length="1201" mass="137675">MDVSGALSLVKSVIEVLGSPIWWRIEGVLGLESRLDKLRETMSTIEAVLLDAEEQEQLQHYRCSRVERNRLQRLKEALYRCDDLFDEIATLGHLKELNSCNNKVCNEACLFFSRSNQLNSAFNWSQEMDNILEMLEDIVKDHRHNFSLRHPVGLDAKQMRIDARETHSFVCEEKDEIIGRADDKQKVIDKLLNTAVEQDVFVVSIVGIGGLGKTTLAQQVYNDEMIVKKFTRKLWVCVSDDFNVKVLLGKILAAANPKNPVIKHGLSKDHLQMKLREELDGQNYLLVLDDVWNEDLGKWLELRNLLSGDGRVCKILVTTRSKKVADVVGSHCPHWTHELMGLSDEDSWTLFQRMALKHEEHPLKSHLIDVGKDIVRKCANVPLAIRVVGSLLRGQGKSKWKILKNTDLANIVQDEINGIIPVLKISYNYLPFHLKSCFSYCAVLPKDYMITKEHLICLWMAQGFIMPSDGESFEDVGEEYFEQLLQRCFFQDDELAKGTDEIRSFKMHDLIHDLAKEVAGKEILSCNYSKRCFNEKTRHVFISGSIPKEFLGDLTKMKRVRTFLCYVLPFSFKSLVVEVSKMKYLRVLCLTHNMKTLPSQLGEFLRYLDLSFSDHLCVLPSSITKLYNLQTLELFSCTKLLRLPRDLSKLVNLRHLNISGCKSLTHMPPGMNSMKSLQKLTMFVVSGSGRSNASWNLWSTGVGQLEDLDDFTNYTHTMEIIVKKGVGYVAIEATGGGMLLNCQNLLEIEYRWEEKNNNAEELLQGLQPHSNLRKLELCEYPGVRLPIWMMNLNTCLPNLVRIGLHFCQRLEHLTLMSQLRHLKVLELAVLNEVEYVEGSSSNNSGDEDESVFFPSLEKLKLFIMPKLNGWWKSSSESRKGESPQAAKLSHLNIRYCSNLKTFPFCPEFDGVLGSSMNLSTCLPNLVKIKIYKCYRLEYLPWMRQLRHLKVLELEGLDVVEYVESRCNTIGGADDDELLFFPSLEKLKLIKMPKLKGWWKSESECETPQALMLSHLIILNCPNLTTFPLCPGLEELELIDFNEALGPIMRETTHDLSNEKQQQQDDKVRPGRLREVKKIDNVGYLNSMPIHSFHHLSNLCNCNDDKMERLNIGAAGEVFRSCRLSSLRCLIIEKCRKLKSISGRGVWEHFTALESLKLYDLEELELEGEDDVINNESTEEGCIKNEVEMPWRHIAPTLRSLE</sequence>
<evidence type="ECO:0000259" key="7">
    <source>
        <dbReference type="Pfam" id="PF23247"/>
    </source>
</evidence>
<dbReference type="GO" id="GO:0043531">
    <property type="term" value="F:ADP binding"/>
    <property type="evidence" value="ECO:0007669"/>
    <property type="project" value="InterPro"/>
</dbReference>
<feature type="domain" description="Disease resistance N-terminal" evidence="6">
    <location>
        <begin position="10"/>
        <end position="96"/>
    </location>
</feature>
<dbReference type="FunFam" id="3.40.50.300:FF:001091">
    <property type="entry name" value="Probable disease resistance protein At1g61300"/>
    <property type="match status" value="1"/>
</dbReference>
<dbReference type="AlphaFoldDB" id="A0A803LGM5"/>
<dbReference type="InterPro" id="IPR032675">
    <property type="entry name" value="LRR_dom_sf"/>
</dbReference>
<reference evidence="10" key="2">
    <citation type="submission" date="2021-03" db="UniProtKB">
        <authorList>
            <consortium name="EnsemblPlants"/>
        </authorList>
    </citation>
    <scope>IDENTIFICATION</scope>
</reference>
<dbReference type="Gene3D" id="3.40.50.300">
    <property type="entry name" value="P-loop containing nucleotide triphosphate hydrolases"/>
    <property type="match status" value="1"/>
</dbReference>
<dbReference type="Gene3D" id="3.80.10.10">
    <property type="entry name" value="Ribonuclease Inhibitor"/>
    <property type="match status" value="3"/>
</dbReference>
<dbReference type="Pfam" id="PF23598">
    <property type="entry name" value="LRR_14"/>
    <property type="match status" value="1"/>
</dbReference>
<accession>A0A803LGM5</accession>
<dbReference type="RefSeq" id="XP_021776255.1">
    <property type="nucleotide sequence ID" value="XM_021920563.1"/>
</dbReference>
<keyword evidence="1" id="KW-0677">Repeat</keyword>
<keyword evidence="3" id="KW-0611">Plant defense</keyword>
<dbReference type="SUPFAM" id="SSF52058">
    <property type="entry name" value="L domain-like"/>
    <property type="match status" value="1"/>
</dbReference>
<dbReference type="GeneID" id="110740062"/>
<dbReference type="Pfam" id="PF00931">
    <property type="entry name" value="NB-ARC"/>
    <property type="match status" value="1"/>
</dbReference>
<protein>
    <submittedName>
        <fullName evidence="10">Uncharacterized protein</fullName>
    </submittedName>
</protein>
<dbReference type="SMR" id="A0A803LGM5"/>
<dbReference type="PANTHER" id="PTHR36766:SF35">
    <property type="entry name" value="DISEASE RESISTANCE PROTEIN RGA3"/>
    <property type="match status" value="1"/>
</dbReference>
<evidence type="ECO:0000313" key="10">
    <source>
        <dbReference type="EnsemblPlants" id="AUR62013122-RA:cds"/>
    </source>
</evidence>
<dbReference type="InterPro" id="IPR036388">
    <property type="entry name" value="WH-like_DNA-bd_sf"/>
</dbReference>
<dbReference type="InterPro" id="IPR055414">
    <property type="entry name" value="LRR_R13L4/SHOC2-like"/>
</dbReference>
<evidence type="ECO:0000256" key="2">
    <source>
        <dbReference type="ARBA" id="ARBA00022741"/>
    </source>
</evidence>
<dbReference type="Gene3D" id="1.20.5.4130">
    <property type="match status" value="1"/>
</dbReference>
<gene>
    <name evidence="10" type="primary">LOC110740062</name>
</gene>
<dbReference type="Gramene" id="AUR62013122-RA">
    <property type="protein sequence ID" value="AUR62013122-RA:cds"/>
    <property type="gene ID" value="AUR62013122"/>
</dbReference>
<feature type="domain" description="Disease resistance R13L4/SHOC-2-like LRR" evidence="9">
    <location>
        <begin position="574"/>
        <end position="862"/>
    </location>
</feature>
<dbReference type="InterPro" id="IPR041118">
    <property type="entry name" value="Rx_N"/>
</dbReference>
<proteinExistence type="predicted"/>
<reference evidence="10" key="1">
    <citation type="journal article" date="2017" name="Nature">
        <title>The genome of Chenopodium quinoa.</title>
        <authorList>
            <person name="Jarvis D.E."/>
            <person name="Ho Y.S."/>
            <person name="Lightfoot D.J."/>
            <person name="Schmoeckel S.M."/>
            <person name="Li B."/>
            <person name="Borm T.J.A."/>
            <person name="Ohyanagi H."/>
            <person name="Mineta K."/>
            <person name="Michell C.T."/>
            <person name="Saber N."/>
            <person name="Kharbatia N.M."/>
            <person name="Rupper R.R."/>
            <person name="Sharp A.R."/>
            <person name="Dally N."/>
            <person name="Boughton B.A."/>
            <person name="Woo Y.H."/>
            <person name="Gao G."/>
            <person name="Schijlen E.G.W.M."/>
            <person name="Guo X."/>
            <person name="Momin A.A."/>
            <person name="Negrao S."/>
            <person name="Al-Babili S."/>
            <person name="Gehring C."/>
            <person name="Roessner U."/>
            <person name="Jung C."/>
            <person name="Murphy K."/>
            <person name="Arold S.T."/>
            <person name="Gojobori T."/>
            <person name="van der Linden C.G."/>
            <person name="van Loo E.N."/>
            <person name="Jellen E.N."/>
            <person name="Maughan P.J."/>
            <person name="Tester M."/>
        </authorList>
    </citation>
    <scope>NUCLEOTIDE SEQUENCE [LARGE SCALE GENOMIC DNA]</scope>
    <source>
        <strain evidence="10">cv. PI 614886</strain>
    </source>
</reference>
<dbReference type="EnsemblPlants" id="AUR62013122-RA">
    <property type="protein sequence ID" value="AUR62013122-RA:cds"/>
    <property type="gene ID" value="AUR62013122"/>
</dbReference>
<dbReference type="KEGG" id="cqi:110740062"/>
<evidence type="ECO:0000259" key="8">
    <source>
        <dbReference type="Pfam" id="PF23559"/>
    </source>
</evidence>
<evidence type="ECO:0000259" key="5">
    <source>
        <dbReference type="Pfam" id="PF00931"/>
    </source>
</evidence>
<dbReference type="InterPro" id="IPR002182">
    <property type="entry name" value="NB-ARC"/>
</dbReference>
<organism evidence="10 11">
    <name type="scientific">Chenopodium quinoa</name>
    <name type="common">Quinoa</name>
    <dbReference type="NCBI Taxonomy" id="63459"/>
    <lineage>
        <taxon>Eukaryota</taxon>
        <taxon>Viridiplantae</taxon>
        <taxon>Streptophyta</taxon>
        <taxon>Embryophyta</taxon>
        <taxon>Tracheophyta</taxon>
        <taxon>Spermatophyta</taxon>
        <taxon>Magnoliopsida</taxon>
        <taxon>eudicotyledons</taxon>
        <taxon>Gunneridae</taxon>
        <taxon>Pentapetalae</taxon>
        <taxon>Caryophyllales</taxon>
        <taxon>Chenopodiaceae</taxon>
        <taxon>Chenopodioideae</taxon>
        <taxon>Atripliceae</taxon>
        <taxon>Chenopodium</taxon>
    </lineage>
</organism>
<dbReference type="InterPro" id="IPR058922">
    <property type="entry name" value="WHD_DRP"/>
</dbReference>
<dbReference type="InterPro" id="IPR057135">
    <property type="entry name" value="At4g27190-like_LRR"/>
</dbReference>
<dbReference type="Proteomes" id="UP000596660">
    <property type="component" value="Unplaced"/>
</dbReference>
<evidence type="ECO:0000256" key="3">
    <source>
        <dbReference type="ARBA" id="ARBA00022821"/>
    </source>
</evidence>
<dbReference type="Pfam" id="PF18052">
    <property type="entry name" value="Rx_N"/>
    <property type="match status" value="1"/>
</dbReference>
<dbReference type="Pfam" id="PF23559">
    <property type="entry name" value="WHD_DRP"/>
    <property type="match status" value="1"/>
</dbReference>
<evidence type="ECO:0000259" key="9">
    <source>
        <dbReference type="Pfam" id="PF23598"/>
    </source>
</evidence>
<feature type="domain" description="Disease resistance protein winged helix" evidence="8">
    <location>
        <begin position="444"/>
        <end position="515"/>
    </location>
</feature>
<evidence type="ECO:0000256" key="1">
    <source>
        <dbReference type="ARBA" id="ARBA00022737"/>
    </source>
</evidence>
<dbReference type="GO" id="GO:0006952">
    <property type="term" value="P:defense response"/>
    <property type="evidence" value="ECO:0007669"/>
    <property type="project" value="UniProtKB-KW"/>
</dbReference>
<dbReference type="OMA" id="CENANLM"/>
<dbReference type="PANTHER" id="PTHR36766">
    <property type="entry name" value="PLANT BROAD-SPECTRUM MILDEW RESISTANCE PROTEIN RPW8"/>
    <property type="match status" value="1"/>
</dbReference>
<evidence type="ECO:0000259" key="6">
    <source>
        <dbReference type="Pfam" id="PF18052"/>
    </source>
</evidence>
<dbReference type="InterPro" id="IPR027417">
    <property type="entry name" value="P-loop_NTPase"/>
</dbReference>
<evidence type="ECO:0000256" key="4">
    <source>
        <dbReference type="ARBA" id="ARBA00022840"/>
    </source>
</evidence>